<proteinExistence type="inferred from homology"/>
<dbReference type="Proteomes" id="UP001279642">
    <property type="component" value="Unassembled WGS sequence"/>
</dbReference>
<dbReference type="RefSeq" id="WP_320506904.1">
    <property type="nucleotide sequence ID" value="NZ_JAXCLW010000001.1"/>
</dbReference>
<dbReference type="Gene3D" id="3.40.50.620">
    <property type="entry name" value="HUPs"/>
    <property type="match status" value="1"/>
</dbReference>
<dbReference type="InterPro" id="IPR006016">
    <property type="entry name" value="UspA"/>
</dbReference>
<dbReference type="CDD" id="cd00293">
    <property type="entry name" value="USP-like"/>
    <property type="match status" value="1"/>
</dbReference>
<dbReference type="PANTHER" id="PTHR46268">
    <property type="entry name" value="STRESS RESPONSE PROTEIN NHAX"/>
    <property type="match status" value="1"/>
</dbReference>
<comment type="similarity">
    <text evidence="1">Belongs to the universal stress protein A family.</text>
</comment>
<keyword evidence="3" id="KW-0067">ATP-binding</keyword>
<dbReference type="EMBL" id="JAXCLW010000001">
    <property type="protein sequence ID" value="MDY0881858.1"/>
    <property type="molecule type" value="Genomic_DNA"/>
</dbReference>
<accession>A0ABU5E6P9</accession>
<evidence type="ECO:0000256" key="1">
    <source>
        <dbReference type="ARBA" id="ARBA00008791"/>
    </source>
</evidence>
<comment type="caution">
    <text evidence="5">The sequence shown here is derived from an EMBL/GenBank/DDBJ whole genome shotgun (WGS) entry which is preliminary data.</text>
</comment>
<dbReference type="SUPFAM" id="SSF52402">
    <property type="entry name" value="Adenine nucleotide alpha hydrolases-like"/>
    <property type="match status" value="1"/>
</dbReference>
<sequence length="143" mass="15132">MPKKILCAVDGSHEADRAAACAADLAKDTGAKLTLLHVNPIPADRIAKTYFWDEVLLGAVERQIHQQIGNAAKVVAARGGADFDTVVVSGNRVSSAINSYAEEKGYDHIVIATGISNELERIILGSVATDVISKAHCPVTVVR</sequence>
<name>A0ABU5E6P9_9PROT</name>
<evidence type="ECO:0000259" key="4">
    <source>
        <dbReference type="Pfam" id="PF00582"/>
    </source>
</evidence>
<gene>
    <name evidence="5" type="ORF">SMD27_03310</name>
</gene>
<evidence type="ECO:0000256" key="2">
    <source>
        <dbReference type="ARBA" id="ARBA00022741"/>
    </source>
</evidence>
<evidence type="ECO:0000313" key="6">
    <source>
        <dbReference type="Proteomes" id="UP001279642"/>
    </source>
</evidence>
<evidence type="ECO:0000313" key="5">
    <source>
        <dbReference type="EMBL" id="MDY0881858.1"/>
    </source>
</evidence>
<organism evidence="5 6">
    <name type="scientific">Dongia soli</name>
    <dbReference type="NCBI Taxonomy" id="600628"/>
    <lineage>
        <taxon>Bacteria</taxon>
        <taxon>Pseudomonadati</taxon>
        <taxon>Pseudomonadota</taxon>
        <taxon>Alphaproteobacteria</taxon>
        <taxon>Rhodospirillales</taxon>
        <taxon>Dongiaceae</taxon>
        <taxon>Dongia</taxon>
    </lineage>
</organism>
<dbReference type="InterPro" id="IPR014729">
    <property type="entry name" value="Rossmann-like_a/b/a_fold"/>
</dbReference>
<keyword evidence="6" id="KW-1185">Reference proteome</keyword>
<dbReference type="PRINTS" id="PR01438">
    <property type="entry name" value="UNVRSLSTRESS"/>
</dbReference>
<dbReference type="Pfam" id="PF00582">
    <property type="entry name" value="Usp"/>
    <property type="match status" value="1"/>
</dbReference>
<reference evidence="5 6" key="1">
    <citation type="journal article" date="2016" name="Antonie Van Leeuwenhoek">
        <title>Dongia soli sp. nov., isolated from soil from Dokdo, Korea.</title>
        <authorList>
            <person name="Kim D.U."/>
            <person name="Lee H."/>
            <person name="Kim H."/>
            <person name="Kim S.G."/>
            <person name="Ka J.O."/>
        </authorList>
    </citation>
    <scope>NUCLEOTIDE SEQUENCE [LARGE SCALE GENOMIC DNA]</scope>
    <source>
        <strain evidence="5 6">D78</strain>
    </source>
</reference>
<protein>
    <submittedName>
        <fullName evidence="5">Universal stress protein</fullName>
    </submittedName>
</protein>
<dbReference type="InterPro" id="IPR006015">
    <property type="entry name" value="Universal_stress_UspA"/>
</dbReference>
<evidence type="ECO:0000256" key="3">
    <source>
        <dbReference type="ARBA" id="ARBA00022840"/>
    </source>
</evidence>
<feature type="domain" description="UspA" evidence="4">
    <location>
        <begin position="1"/>
        <end position="143"/>
    </location>
</feature>
<keyword evidence="2" id="KW-0547">Nucleotide-binding</keyword>
<dbReference type="PANTHER" id="PTHR46268:SF27">
    <property type="entry name" value="UNIVERSAL STRESS PROTEIN RV2623"/>
    <property type="match status" value="1"/>
</dbReference>